<feature type="domain" description="Cyclic nucleotide-binding" evidence="7">
    <location>
        <begin position="894"/>
        <end position="973"/>
    </location>
</feature>
<feature type="compositionally biased region" description="Polar residues" evidence="5">
    <location>
        <begin position="108"/>
        <end position="120"/>
    </location>
</feature>
<keyword evidence="2 6" id="KW-0812">Transmembrane</keyword>
<evidence type="ECO:0000256" key="2">
    <source>
        <dbReference type="ARBA" id="ARBA00022692"/>
    </source>
</evidence>
<feature type="transmembrane region" description="Helical" evidence="6">
    <location>
        <begin position="454"/>
        <end position="477"/>
    </location>
</feature>
<dbReference type="GO" id="GO:0034490">
    <property type="term" value="P:basic amino acid transmembrane import into vacuole"/>
    <property type="evidence" value="ECO:0007669"/>
    <property type="project" value="EnsemblFungi"/>
</dbReference>
<dbReference type="VEuPathDB" id="FungiDB:AAP_00936"/>
<dbReference type="SMART" id="SM00100">
    <property type="entry name" value="cNMP"/>
    <property type="match status" value="1"/>
</dbReference>
<accession>A0A168D2M7</accession>
<dbReference type="InterPro" id="IPR000595">
    <property type="entry name" value="cNMP-bd_dom"/>
</dbReference>
<dbReference type="InterPro" id="IPR014710">
    <property type="entry name" value="RmlC-like_jellyroll"/>
</dbReference>
<feature type="transmembrane region" description="Helical" evidence="6">
    <location>
        <begin position="387"/>
        <end position="405"/>
    </location>
</feature>
<proteinExistence type="predicted"/>
<organism evidence="9 10">
    <name type="scientific">Ascosphaera apis ARSEF 7405</name>
    <dbReference type="NCBI Taxonomy" id="392613"/>
    <lineage>
        <taxon>Eukaryota</taxon>
        <taxon>Fungi</taxon>
        <taxon>Dikarya</taxon>
        <taxon>Ascomycota</taxon>
        <taxon>Pezizomycotina</taxon>
        <taxon>Eurotiomycetes</taxon>
        <taxon>Eurotiomycetidae</taxon>
        <taxon>Onygenales</taxon>
        <taxon>Ascosphaeraceae</taxon>
        <taxon>Ascosphaera</taxon>
    </lineage>
</organism>
<dbReference type="Gene3D" id="2.60.120.10">
    <property type="entry name" value="Jelly Rolls"/>
    <property type="match status" value="1"/>
</dbReference>
<feature type="transmembrane region" description="Helical" evidence="6">
    <location>
        <begin position="595"/>
        <end position="628"/>
    </location>
</feature>
<dbReference type="GO" id="GO:0000329">
    <property type="term" value="C:fungal-type vacuole membrane"/>
    <property type="evidence" value="ECO:0007669"/>
    <property type="project" value="EnsemblFungi"/>
</dbReference>
<dbReference type="Pfam" id="PF00027">
    <property type="entry name" value="cNMP_binding"/>
    <property type="match status" value="1"/>
</dbReference>
<evidence type="ECO:0000256" key="5">
    <source>
        <dbReference type="SAM" id="MobiDB-lite"/>
    </source>
</evidence>
<evidence type="ECO:0000256" key="6">
    <source>
        <dbReference type="SAM" id="Phobius"/>
    </source>
</evidence>
<dbReference type="PROSITE" id="PS50801">
    <property type="entry name" value="STAS"/>
    <property type="match status" value="1"/>
</dbReference>
<dbReference type="PANTHER" id="PTHR43310">
    <property type="entry name" value="SULFATE TRANSPORTER YBAR-RELATED"/>
    <property type="match status" value="1"/>
</dbReference>
<dbReference type="InterPro" id="IPR011547">
    <property type="entry name" value="SLC26A/SulP_dom"/>
</dbReference>
<evidence type="ECO:0000313" key="9">
    <source>
        <dbReference type="EMBL" id="KZZ97293.1"/>
    </source>
</evidence>
<dbReference type="InterPro" id="IPR002645">
    <property type="entry name" value="STAS_dom"/>
</dbReference>
<feature type="transmembrane region" description="Helical" evidence="6">
    <location>
        <begin position="294"/>
        <end position="316"/>
    </location>
</feature>
<dbReference type="GO" id="GO:0034618">
    <property type="term" value="F:arginine binding"/>
    <property type="evidence" value="ECO:0007669"/>
    <property type="project" value="EnsemblFungi"/>
</dbReference>
<evidence type="ECO:0000256" key="3">
    <source>
        <dbReference type="ARBA" id="ARBA00022989"/>
    </source>
</evidence>
<dbReference type="CDD" id="cd00038">
    <property type="entry name" value="CAP_ED"/>
    <property type="match status" value="1"/>
</dbReference>
<evidence type="ECO:0000259" key="8">
    <source>
        <dbReference type="PROSITE" id="PS50801"/>
    </source>
</evidence>
<dbReference type="InterPro" id="IPR036513">
    <property type="entry name" value="STAS_dom_sf"/>
</dbReference>
<feature type="transmembrane region" description="Helical" evidence="6">
    <location>
        <begin position="425"/>
        <end position="447"/>
    </location>
</feature>
<dbReference type="SUPFAM" id="SSF51206">
    <property type="entry name" value="cAMP-binding domain-like"/>
    <property type="match status" value="1"/>
</dbReference>
<feature type="compositionally biased region" description="Basic and acidic residues" evidence="5">
    <location>
        <begin position="12"/>
        <end position="30"/>
    </location>
</feature>
<dbReference type="PROSITE" id="PS50042">
    <property type="entry name" value="CNMP_BINDING_3"/>
    <property type="match status" value="1"/>
</dbReference>
<dbReference type="EMBL" id="AZGZ01000002">
    <property type="protein sequence ID" value="KZZ97293.1"/>
    <property type="molecule type" value="Genomic_DNA"/>
</dbReference>
<feature type="region of interest" description="Disordered" evidence="5">
    <location>
        <begin position="102"/>
        <end position="211"/>
    </location>
</feature>
<keyword evidence="3 6" id="KW-1133">Transmembrane helix</keyword>
<dbReference type="OrthoDB" id="4203776at2759"/>
<dbReference type="PANTHER" id="PTHR43310:SF4">
    <property type="entry name" value="AFR304WP"/>
    <property type="match status" value="1"/>
</dbReference>
<comment type="subcellular location">
    <subcellularLocation>
        <location evidence="1">Membrane</location>
        <topology evidence="1">Multi-pass membrane protein</topology>
    </subcellularLocation>
</comment>
<keyword evidence="4 6" id="KW-0472">Membrane</keyword>
<dbReference type="Proteomes" id="UP000242877">
    <property type="component" value="Unassembled WGS sequence"/>
</dbReference>
<name>A0A168D2M7_9EURO</name>
<dbReference type="AlphaFoldDB" id="A0A168D2M7"/>
<feature type="transmembrane region" description="Helical" evidence="6">
    <location>
        <begin position="261"/>
        <end position="282"/>
    </location>
</feature>
<dbReference type="GO" id="GO:0015174">
    <property type="term" value="F:basic amino acid transmembrane transporter activity"/>
    <property type="evidence" value="ECO:0007669"/>
    <property type="project" value="EnsemblFungi"/>
</dbReference>
<evidence type="ECO:0000259" key="7">
    <source>
        <dbReference type="PROSITE" id="PS50042"/>
    </source>
</evidence>
<sequence length="1001" mass="110734">MANGDPNRGHSRSFESHCEETMSSGHDHNSAQHALDASLPAASEESFIPSSASYSTSIGQRTPVRSFYQRSFLGPPDAGHYSSQGVRERTAELAKLIVSEGDSVPSVCDSSTQGDSTDTYRTAHARSGSDSEQAETLSLGARSVHSTSSASALTAMLQRSPPSHPPQAEVDPDARSAESDLTERAPLIQVHSNGHRNESYGSLPPDVERQTHYSRKYSKSKDFVPDCLRDFSLQVFNPKKWDRRTVWQTFVAHPASLVPSVFLGLLLNVLDALSYGMILFPLGSEIFKDTGADGISMFYVSTVISQLVFSCGGSIFKGGIGSEMIEVVPFFHKMAYMILERVGSENREAVFATTILSFALSSILTGIVFFLMGVFGLGTLIGFFPRHILIGCIGGVGWFLLATGIEVAGRLPGNLEYNISTLKFLLQTHTFILWTLPLALAVGLLIIKRFITSNFLVGGYFILITILFYVVKFFFALPMETLRSDGWVFEAPPSNNPWYHFYTFYNFKVVDWKALAATVPTMFALTFFGLLHVPINVPALGISTGEDNLSVDRELIAHGVSNALSGLCGSIQNYLVYTNSLLFIASGGSDRLAGIMLAFATLGILFVGPVIIGYIPIMVVAALIYMLGIELMEEALVDTWGKLQKLEYLTVMVIVVTMGVFDFVQGVVVGIVLACVSYVVQTSRKSAITATYTGEIASSTVRRHPMHVRFLREAGRQTRVNGLDFSAAEAFTRIHRILSNRGVHMIICGLDLQDSVGVSLQNVGLFSGDGQVKVFENLNSALEFCENELLKALHNRRRASRHEQPAFSPILDVPKAQINALSEITFNSPRDRHLHEVAQETLQEEEAAHVSKSIERWSSFQQPLALLMHTFQGLTKENEDFWFKAAPYFKRVSYPKNAVLYNQGELPKNFYLLETGMLRAEYDTPQGKYDELIVAGRCCGELPFFGETRRSATMRAECDCVVWKLDRESWDRLRGSEPMIAQELLRVCLKLTAERMESITS</sequence>
<feature type="domain" description="STAS" evidence="8">
    <location>
        <begin position="718"/>
        <end position="785"/>
    </location>
</feature>
<comment type="caution">
    <text evidence="9">The sequence shown here is derived from an EMBL/GenBank/DDBJ whole genome shotgun (WGS) entry which is preliminary data.</text>
</comment>
<evidence type="ECO:0000256" key="4">
    <source>
        <dbReference type="ARBA" id="ARBA00023136"/>
    </source>
</evidence>
<evidence type="ECO:0000313" key="10">
    <source>
        <dbReference type="Proteomes" id="UP000242877"/>
    </source>
</evidence>
<dbReference type="InterPro" id="IPR018490">
    <property type="entry name" value="cNMP-bd_dom_sf"/>
</dbReference>
<feature type="transmembrane region" description="Helical" evidence="6">
    <location>
        <begin position="514"/>
        <end position="533"/>
    </location>
</feature>
<keyword evidence="10" id="KW-1185">Reference proteome</keyword>
<feature type="transmembrane region" description="Helical" evidence="6">
    <location>
        <begin position="648"/>
        <end position="680"/>
    </location>
</feature>
<evidence type="ECO:0000256" key="1">
    <source>
        <dbReference type="ARBA" id="ARBA00004141"/>
    </source>
</evidence>
<gene>
    <name evidence="9" type="ORF">AAP_00936</name>
</gene>
<protein>
    <submittedName>
        <fullName evidence="9">Sulfate transporter</fullName>
    </submittedName>
</protein>
<feature type="compositionally biased region" description="Low complexity" evidence="5">
    <location>
        <begin position="141"/>
        <end position="155"/>
    </location>
</feature>
<feature type="transmembrane region" description="Helical" evidence="6">
    <location>
        <begin position="349"/>
        <end position="375"/>
    </location>
</feature>
<feature type="region of interest" description="Disordered" evidence="5">
    <location>
        <begin position="1"/>
        <end position="47"/>
    </location>
</feature>
<dbReference type="InterPro" id="IPR052706">
    <property type="entry name" value="Membrane-Transporter-like"/>
</dbReference>
<dbReference type="Gene3D" id="3.30.750.24">
    <property type="entry name" value="STAS domain"/>
    <property type="match status" value="1"/>
</dbReference>
<reference evidence="9 10" key="1">
    <citation type="journal article" date="2016" name="Genome Biol. Evol.">
        <title>Divergent and convergent evolution of fungal pathogenicity.</title>
        <authorList>
            <person name="Shang Y."/>
            <person name="Xiao G."/>
            <person name="Zheng P."/>
            <person name="Cen K."/>
            <person name="Zhan S."/>
            <person name="Wang C."/>
        </authorList>
    </citation>
    <scope>NUCLEOTIDE SEQUENCE [LARGE SCALE GENOMIC DNA]</scope>
    <source>
        <strain evidence="9 10">ARSEF 7405</strain>
    </source>
</reference>
<feature type="compositionally biased region" description="Basic and acidic residues" evidence="5">
    <location>
        <begin position="172"/>
        <end position="183"/>
    </location>
</feature>
<dbReference type="Pfam" id="PF00916">
    <property type="entry name" value="Sulfate_transp"/>
    <property type="match status" value="1"/>
</dbReference>